<organism evidence="2 3">
    <name type="scientific">Erwinia phage pEa_SNUABM_30</name>
    <dbReference type="NCBI Taxonomy" id="2869553"/>
    <lineage>
        <taxon>Viruses</taxon>
        <taxon>Duplodnaviria</taxon>
        <taxon>Heunggongvirae</taxon>
        <taxon>Uroviricota</taxon>
        <taxon>Caudoviricetes</taxon>
        <taxon>Alexandravirus</taxon>
        <taxon>Alexandravirus SNUABM30</taxon>
    </lineage>
</organism>
<keyword evidence="1" id="KW-0812">Transmembrane</keyword>
<evidence type="ECO:0000313" key="3">
    <source>
        <dbReference type="Proteomes" id="UP000827754"/>
    </source>
</evidence>
<keyword evidence="1" id="KW-1133">Transmembrane helix</keyword>
<gene>
    <name evidence="2" type="ORF">pEaSNUABM30_00028</name>
</gene>
<dbReference type="EMBL" id="MZ443778">
    <property type="protein sequence ID" value="UAW53146.1"/>
    <property type="molecule type" value="Genomic_DNA"/>
</dbReference>
<evidence type="ECO:0000256" key="1">
    <source>
        <dbReference type="SAM" id="Phobius"/>
    </source>
</evidence>
<feature type="transmembrane region" description="Helical" evidence="1">
    <location>
        <begin position="96"/>
        <end position="115"/>
    </location>
</feature>
<keyword evidence="1" id="KW-0472">Membrane</keyword>
<evidence type="ECO:0000313" key="2">
    <source>
        <dbReference type="EMBL" id="UAW53146.1"/>
    </source>
</evidence>
<keyword evidence="3" id="KW-1185">Reference proteome</keyword>
<dbReference type="Proteomes" id="UP000827754">
    <property type="component" value="Segment"/>
</dbReference>
<sequence>MKEFLSKYFDLEEYDRWPLALLFVGAVFAIASDFLFAYDAVWPMFVVFALYTVAVILDVRNIMESGNTAPSWGWLLFIPVYLWRRDTLTQKKNRNIFYVWMILCILSFGSSYLAMNRDNHELVEQDVCRVLDTIDALQSNNITCVRAYNMKEQYDGYWKGSAHLSNNRDVNVSADYNKDKDSVYVQIHSLLGE</sequence>
<accession>A0AAE9BSE4</accession>
<name>A0AAE9BSE4_9CAUD</name>
<protein>
    <submittedName>
        <fullName evidence="2">Uncharacterized protein</fullName>
    </submittedName>
</protein>
<feature type="transmembrane region" description="Helical" evidence="1">
    <location>
        <begin position="45"/>
        <end position="63"/>
    </location>
</feature>
<reference evidence="2 3" key="1">
    <citation type="submission" date="2021-06" db="EMBL/GenBank/DDBJ databases">
        <title>Complete genome sequence of Erwinia phage pEa_SNUABM_30.</title>
        <authorList>
            <person name="Kim S.G."/>
            <person name="Park S.C."/>
        </authorList>
    </citation>
    <scope>NUCLEOTIDE SEQUENCE [LARGE SCALE GENOMIC DNA]</scope>
</reference>
<feature type="transmembrane region" description="Helical" evidence="1">
    <location>
        <begin position="20"/>
        <end position="38"/>
    </location>
</feature>
<proteinExistence type="predicted"/>